<evidence type="ECO:0000256" key="2">
    <source>
        <dbReference type="ARBA" id="ARBA00022737"/>
    </source>
</evidence>
<dbReference type="InterPro" id="IPR036322">
    <property type="entry name" value="WD40_repeat_dom_sf"/>
</dbReference>
<dbReference type="PROSITE" id="PS50082">
    <property type="entry name" value="WD_REPEATS_2"/>
    <property type="match status" value="1"/>
</dbReference>
<dbReference type="EMBL" id="CENE01000002">
    <property type="protein sequence ID" value="CEQ39145.1"/>
    <property type="molecule type" value="Genomic_DNA"/>
</dbReference>
<dbReference type="PANTHER" id="PTHR10971">
    <property type="entry name" value="MRNA EXPORT FACTOR AND BUB3"/>
    <property type="match status" value="1"/>
</dbReference>
<evidence type="ECO:0000313" key="5">
    <source>
        <dbReference type="Proteomes" id="UP000243876"/>
    </source>
</evidence>
<dbReference type="SUPFAM" id="SSF50978">
    <property type="entry name" value="WD40 repeat-like"/>
    <property type="match status" value="1"/>
</dbReference>
<proteinExistence type="predicted"/>
<evidence type="ECO:0000313" key="4">
    <source>
        <dbReference type="EMBL" id="CEQ39145.1"/>
    </source>
</evidence>
<dbReference type="InterPro" id="IPR001680">
    <property type="entry name" value="WD40_rpt"/>
</dbReference>
<name>A0A0D6EHW7_SPOSA</name>
<gene>
    <name evidence="4" type="primary">SPOSA6832_00633</name>
</gene>
<accession>A0A0D6EHW7</accession>
<sequence>MSSQAAAQPDLPLPPLPDSLSSLAFHPTNPNLLLVGSWDRNVYLHDLNNSAAPRKLALRGAVLDVTWAPNSESVGYVGGLGKEVRSINFETNESQLICKHDDAVKCVEYCAELSAFGCFLDYSHGSSLCVPPSDAVVSASWDSTLRITAIDLSTSQPSPSPIVLKLPNKVYSLALSNTKIVAAMGGRAVWIWDIPTLKQQIEAGKTGDEIEPWQKRESSLKFMTRAVSCMPNDTGYATTSIEGRVAVEFFDPSPEVQAKKYAFKCHRQVIEGVDTVYPVQGLAFNPVHGTFATGGGDSTVSLWDPAAKKRLRQFPKYPAPISALEFNCDGTRLAVAFSENDEGAGSGSGGAGGGNGVWVRACGDECKPKAKA</sequence>
<dbReference type="OrthoDB" id="10262475at2759"/>
<dbReference type="Proteomes" id="UP000243876">
    <property type="component" value="Unassembled WGS sequence"/>
</dbReference>
<keyword evidence="1 3" id="KW-0853">WD repeat</keyword>
<dbReference type="SMART" id="SM00320">
    <property type="entry name" value="WD40"/>
    <property type="match status" value="4"/>
</dbReference>
<organism evidence="4 5">
    <name type="scientific">Sporidiobolus salmonicolor</name>
    <name type="common">Yeast-like fungus</name>
    <name type="synonym">Sporobolomyces salmonicolor</name>
    <dbReference type="NCBI Taxonomy" id="5005"/>
    <lineage>
        <taxon>Eukaryota</taxon>
        <taxon>Fungi</taxon>
        <taxon>Dikarya</taxon>
        <taxon>Basidiomycota</taxon>
        <taxon>Pucciniomycotina</taxon>
        <taxon>Microbotryomycetes</taxon>
        <taxon>Sporidiobolales</taxon>
        <taxon>Sporidiobolaceae</taxon>
        <taxon>Sporobolomyces</taxon>
    </lineage>
</organism>
<protein>
    <submittedName>
        <fullName evidence="4">SPOSA6832_00633-mRNA-1:cds</fullName>
    </submittedName>
</protein>
<dbReference type="Pfam" id="PF00400">
    <property type="entry name" value="WD40"/>
    <property type="match status" value="2"/>
</dbReference>
<evidence type="ECO:0000256" key="3">
    <source>
        <dbReference type="PROSITE-ProRule" id="PRU00221"/>
    </source>
</evidence>
<dbReference type="InterPro" id="IPR015943">
    <property type="entry name" value="WD40/YVTN_repeat-like_dom_sf"/>
</dbReference>
<keyword evidence="5" id="KW-1185">Reference proteome</keyword>
<feature type="repeat" description="WD" evidence="3">
    <location>
        <begin position="279"/>
        <end position="313"/>
    </location>
</feature>
<evidence type="ECO:0000256" key="1">
    <source>
        <dbReference type="ARBA" id="ARBA00022574"/>
    </source>
</evidence>
<dbReference type="Gene3D" id="2.130.10.10">
    <property type="entry name" value="YVTN repeat-like/Quinoprotein amine dehydrogenase"/>
    <property type="match status" value="1"/>
</dbReference>
<dbReference type="AlphaFoldDB" id="A0A0D6EHW7"/>
<feature type="non-terminal residue" evidence="4">
    <location>
        <position position="1"/>
    </location>
</feature>
<reference evidence="5" key="1">
    <citation type="submission" date="2015-02" db="EMBL/GenBank/DDBJ databases">
        <authorList>
            <person name="Gon?alves P."/>
        </authorList>
    </citation>
    <scope>NUCLEOTIDE SEQUENCE [LARGE SCALE GENOMIC DNA]</scope>
</reference>
<keyword evidence="2" id="KW-0677">Repeat</keyword>